<name>A0ABV0B212_9ACTN</name>
<dbReference type="RefSeq" id="WP_346230787.1">
    <property type="nucleotide sequence ID" value="NZ_JBDJAW010000066.1"/>
</dbReference>
<feature type="transmembrane region" description="Helical" evidence="6">
    <location>
        <begin position="438"/>
        <end position="465"/>
    </location>
</feature>
<comment type="subcellular location">
    <subcellularLocation>
        <location evidence="1">Cell membrane</location>
        <topology evidence="1">Multi-pass membrane protein</topology>
    </subcellularLocation>
</comment>
<organism evidence="8 9">
    <name type="scientific">Microbispora maris</name>
    <dbReference type="NCBI Taxonomy" id="3144104"/>
    <lineage>
        <taxon>Bacteria</taxon>
        <taxon>Bacillati</taxon>
        <taxon>Actinomycetota</taxon>
        <taxon>Actinomycetes</taxon>
        <taxon>Streptosporangiales</taxon>
        <taxon>Streptosporangiaceae</taxon>
        <taxon>Microbispora</taxon>
    </lineage>
</organism>
<evidence type="ECO:0000256" key="2">
    <source>
        <dbReference type="ARBA" id="ARBA00022475"/>
    </source>
</evidence>
<feature type="transmembrane region" description="Helical" evidence="6">
    <location>
        <begin position="486"/>
        <end position="508"/>
    </location>
</feature>
<evidence type="ECO:0000256" key="3">
    <source>
        <dbReference type="ARBA" id="ARBA00022692"/>
    </source>
</evidence>
<feature type="domain" description="ABC3 transporter permease C-terminal" evidence="7">
    <location>
        <begin position="700"/>
        <end position="806"/>
    </location>
</feature>
<protein>
    <submittedName>
        <fullName evidence="8">FtsX-like permease family protein</fullName>
    </submittedName>
</protein>
<keyword evidence="4 6" id="KW-1133">Transmembrane helix</keyword>
<keyword evidence="9" id="KW-1185">Reference proteome</keyword>
<evidence type="ECO:0000256" key="6">
    <source>
        <dbReference type="SAM" id="Phobius"/>
    </source>
</evidence>
<accession>A0ABV0B212</accession>
<evidence type="ECO:0000313" key="9">
    <source>
        <dbReference type="Proteomes" id="UP001447516"/>
    </source>
</evidence>
<feature type="transmembrane region" description="Helical" evidence="6">
    <location>
        <begin position="371"/>
        <end position="394"/>
    </location>
</feature>
<feature type="transmembrane region" description="Helical" evidence="6">
    <location>
        <begin position="742"/>
        <end position="770"/>
    </location>
</feature>
<dbReference type="EMBL" id="JBDJAW010000066">
    <property type="protein sequence ID" value="MEN3540948.1"/>
    <property type="molecule type" value="Genomic_DNA"/>
</dbReference>
<feature type="transmembrane region" description="Helical" evidence="6">
    <location>
        <begin position="699"/>
        <end position="721"/>
    </location>
</feature>
<dbReference type="Proteomes" id="UP001447516">
    <property type="component" value="Unassembled WGS sequence"/>
</dbReference>
<evidence type="ECO:0000256" key="5">
    <source>
        <dbReference type="ARBA" id="ARBA00023136"/>
    </source>
</evidence>
<evidence type="ECO:0000259" key="7">
    <source>
        <dbReference type="Pfam" id="PF02687"/>
    </source>
</evidence>
<feature type="transmembrane region" description="Helical" evidence="6">
    <location>
        <begin position="790"/>
        <end position="818"/>
    </location>
</feature>
<feature type="transmembrane region" description="Helical" evidence="6">
    <location>
        <begin position="339"/>
        <end position="365"/>
    </location>
</feature>
<evidence type="ECO:0000256" key="4">
    <source>
        <dbReference type="ARBA" id="ARBA00022989"/>
    </source>
</evidence>
<keyword evidence="2" id="KW-1003">Cell membrane</keyword>
<gene>
    <name evidence="8" type="ORF">AAH991_37945</name>
</gene>
<sequence>MIRLLGVHRLLSVHRGVAALLAALVFGAALVVSALPRMVESSLDAAAGSAVGSAPPATASLAVQFTRRFDLTPMRTTAEAAEADTAWRELLPPALREVADPVPFFDFAAPPMLIDDRQHRYMTLKWVSGADRRVRYVEGGPPGPGSGARLEVAVPAVAAAEMSIRTGDTLRLGALTAKVTGLFEPARPADRFWALEPELTYVIHHRVPLATEDDLIVTALTDGDSLAGAELPMVFRWLVTPVADRVTAANAADVLAATDEFGRRLGRQDRELALSTGFDRILREYLDRLAVTRALITVFLGGLAVVCLGTTALAVLLLVGRVHGDLLLMRARGASLARVVLACGGAVALAAVPAAAAGQVAAGFVPGAPAAVARLGPAALAAGTVAIACAAVALRQSTGRGPGKALRRMVMEILVLVVTVASLYLLRTRGLATGDTFLALAPVLLTLAAALAVLRAGPAVIHLAFRAAARRTAAVPFLGLAAARAVPGAALPVLTLLPAVALAAYGMVTAGGLEEAQRQTAWERIGAEIRVERAQGIPAETLEQIRHAPGVRAVVPAAVGTTVAEVGFGGRPATVVAVDLDAYRRLVAGSPLHLPPPGTGVLVSPDLSAMRSFEIGWPARMTVTPARTVGAMPGVGVGDGALIVLPTAPEHVNTLLIAGDAGVVRPLLPSGARMTTVAGALAEITGTPLTAALTAALRVAAAALAVYALAAVAIALTGGAARRAEDLGLLRALGLSRRQAGLVTVLEAAPLPVLTAVAGLAAGLAMPALLGPGIDLPAYAGGRHGALTAAALLPVLPCVVAGALAAAVAAVALTGAYLGGSRGHAG</sequence>
<comment type="caution">
    <text evidence="8">The sequence shown here is derived from an EMBL/GenBank/DDBJ whole genome shotgun (WGS) entry which is preliminary data.</text>
</comment>
<feature type="transmembrane region" description="Helical" evidence="6">
    <location>
        <begin position="406"/>
        <end position="426"/>
    </location>
</feature>
<evidence type="ECO:0000313" key="8">
    <source>
        <dbReference type="EMBL" id="MEN3540948.1"/>
    </source>
</evidence>
<reference evidence="8 9" key="1">
    <citation type="submission" date="2024-05" db="EMBL/GenBank/DDBJ databases">
        <title>Microbispora sp.ZYX-F-249.</title>
        <authorList>
            <person name="Xie H."/>
        </authorList>
    </citation>
    <scope>NUCLEOTIDE SEQUENCE [LARGE SCALE GENOMIC DNA]</scope>
    <source>
        <strain evidence="8 9">ZYX-F-249</strain>
    </source>
</reference>
<keyword evidence="3 6" id="KW-0812">Transmembrane</keyword>
<keyword evidence="5 6" id="KW-0472">Membrane</keyword>
<feature type="transmembrane region" description="Helical" evidence="6">
    <location>
        <begin position="294"/>
        <end position="319"/>
    </location>
</feature>
<proteinExistence type="predicted"/>
<evidence type="ECO:0000256" key="1">
    <source>
        <dbReference type="ARBA" id="ARBA00004651"/>
    </source>
</evidence>
<dbReference type="InterPro" id="IPR003838">
    <property type="entry name" value="ABC3_permease_C"/>
</dbReference>
<dbReference type="Pfam" id="PF02687">
    <property type="entry name" value="FtsX"/>
    <property type="match status" value="1"/>
</dbReference>